<dbReference type="Gene3D" id="3.40.50.300">
    <property type="entry name" value="P-loop containing nucleotide triphosphate hydrolases"/>
    <property type="match status" value="1"/>
</dbReference>
<gene>
    <name evidence="5" type="ORF">J5N97_005190</name>
</gene>
<dbReference type="GO" id="GO:0002758">
    <property type="term" value="P:innate immune response-activating signaling pathway"/>
    <property type="evidence" value="ECO:0007669"/>
    <property type="project" value="UniProtKB-ARBA"/>
</dbReference>
<dbReference type="PRINTS" id="PR00364">
    <property type="entry name" value="DISEASERSIST"/>
</dbReference>
<dbReference type="PANTHER" id="PTHR23155">
    <property type="entry name" value="DISEASE RESISTANCE PROTEIN RP"/>
    <property type="match status" value="1"/>
</dbReference>
<keyword evidence="1" id="KW-0677">Repeat</keyword>
<dbReference type="InterPro" id="IPR002182">
    <property type="entry name" value="NB-ARC"/>
</dbReference>
<dbReference type="InterPro" id="IPR027417">
    <property type="entry name" value="P-loop_NTPase"/>
</dbReference>
<evidence type="ECO:0000313" key="5">
    <source>
        <dbReference type="EMBL" id="KAJ0986834.1"/>
    </source>
</evidence>
<dbReference type="InterPro" id="IPR058922">
    <property type="entry name" value="WHD_DRP"/>
</dbReference>
<feature type="domain" description="NB-ARC" evidence="3">
    <location>
        <begin position="17"/>
        <end position="92"/>
    </location>
</feature>
<evidence type="ECO:0000256" key="2">
    <source>
        <dbReference type="ARBA" id="ARBA00022821"/>
    </source>
</evidence>
<dbReference type="SUPFAM" id="SSF52540">
    <property type="entry name" value="P-loop containing nucleoside triphosphate hydrolases"/>
    <property type="match status" value="1"/>
</dbReference>
<dbReference type="FunFam" id="1.10.10.10:FF:000322">
    <property type="entry name" value="Probable disease resistance protein At1g63360"/>
    <property type="match status" value="1"/>
</dbReference>
<proteinExistence type="predicted"/>
<dbReference type="PANTHER" id="PTHR23155:SF1193">
    <property type="entry name" value="DISEASE RESISTANCE PROTEIN RPP13-RELATED"/>
    <property type="match status" value="1"/>
</dbReference>
<dbReference type="Pfam" id="PF00931">
    <property type="entry name" value="NB-ARC"/>
    <property type="match status" value="1"/>
</dbReference>
<evidence type="ECO:0000259" key="4">
    <source>
        <dbReference type="Pfam" id="PF23559"/>
    </source>
</evidence>
<sequence length="259" mass="29461">MDVESLIEKWREFPSEEHRCLVVLDDVWEDNKGICRLVQRSFGSMMNGSRVLVTTRSSVIAKQVNTSTEPHQLGLLSDDESVELLLNKAFPHLQDVKTSCPKDLVDLAPQLAKKCGRLPLALTELGSILSGRETTPYVWKKMEEKMNWGSDGKEFQKVLALSYEVLDYDKKPCFLYLGLFPQDYEISASLLFKLWVAEGLVKDEDAGYEVLEELVQRSLVQIKKRRIDGRIKKCSVHDLLLELAKDDIKPKGFVARVCA</sequence>
<feature type="domain" description="Disease resistance protein winged helix" evidence="4">
    <location>
        <begin position="179"/>
        <end position="244"/>
    </location>
</feature>
<dbReference type="Proteomes" id="UP001085076">
    <property type="component" value="Miscellaneous, Linkage group lg01"/>
</dbReference>
<dbReference type="GO" id="GO:0009626">
    <property type="term" value="P:plant-type hypersensitive response"/>
    <property type="evidence" value="ECO:0007669"/>
    <property type="project" value="UniProtKB-ARBA"/>
</dbReference>
<evidence type="ECO:0000313" key="6">
    <source>
        <dbReference type="Proteomes" id="UP001085076"/>
    </source>
</evidence>
<name>A0A9D5D8L3_9LILI</name>
<evidence type="ECO:0000259" key="3">
    <source>
        <dbReference type="Pfam" id="PF00931"/>
    </source>
</evidence>
<dbReference type="Gene3D" id="1.10.10.10">
    <property type="entry name" value="Winged helix-like DNA-binding domain superfamily/Winged helix DNA-binding domain"/>
    <property type="match status" value="1"/>
</dbReference>
<reference evidence="5" key="1">
    <citation type="submission" date="2021-03" db="EMBL/GenBank/DDBJ databases">
        <authorList>
            <person name="Li Z."/>
            <person name="Yang C."/>
        </authorList>
    </citation>
    <scope>NUCLEOTIDE SEQUENCE</scope>
    <source>
        <strain evidence="5">Dzin_1.0</strain>
        <tissue evidence="5">Leaf</tissue>
    </source>
</reference>
<dbReference type="Gene3D" id="1.10.8.430">
    <property type="entry name" value="Helical domain of apoptotic protease-activating factors"/>
    <property type="match status" value="1"/>
</dbReference>
<protein>
    <recommendedName>
        <fullName evidence="7">NB-ARC domain-containing protein</fullName>
    </recommendedName>
</protein>
<dbReference type="InterPro" id="IPR044974">
    <property type="entry name" value="Disease_R_plants"/>
</dbReference>
<dbReference type="EMBL" id="JAGGNH010000001">
    <property type="protein sequence ID" value="KAJ0986834.1"/>
    <property type="molecule type" value="Genomic_DNA"/>
</dbReference>
<dbReference type="GO" id="GO:0043531">
    <property type="term" value="F:ADP binding"/>
    <property type="evidence" value="ECO:0007669"/>
    <property type="project" value="InterPro"/>
</dbReference>
<dbReference type="InterPro" id="IPR036388">
    <property type="entry name" value="WH-like_DNA-bd_sf"/>
</dbReference>
<keyword evidence="2" id="KW-0611">Plant defense</keyword>
<accession>A0A9D5D8L3</accession>
<evidence type="ECO:0008006" key="7">
    <source>
        <dbReference type="Google" id="ProtNLM"/>
    </source>
</evidence>
<dbReference type="GO" id="GO:0042742">
    <property type="term" value="P:defense response to bacterium"/>
    <property type="evidence" value="ECO:0007669"/>
    <property type="project" value="UniProtKB-ARBA"/>
</dbReference>
<organism evidence="5 6">
    <name type="scientific">Dioscorea zingiberensis</name>
    <dbReference type="NCBI Taxonomy" id="325984"/>
    <lineage>
        <taxon>Eukaryota</taxon>
        <taxon>Viridiplantae</taxon>
        <taxon>Streptophyta</taxon>
        <taxon>Embryophyta</taxon>
        <taxon>Tracheophyta</taxon>
        <taxon>Spermatophyta</taxon>
        <taxon>Magnoliopsida</taxon>
        <taxon>Liliopsida</taxon>
        <taxon>Dioscoreales</taxon>
        <taxon>Dioscoreaceae</taxon>
        <taxon>Dioscorea</taxon>
    </lineage>
</organism>
<dbReference type="AlphaFoldDB" id="A0A9D5D8L3"/>
<comment type="caution">
    <text evidence="5">The sequence shown here is derived from an EMBL/GenBank/DDBJ whole genome shotgun (WGS) entry which is preliminary data.</text>
</comment>
<dbReference type="InterPro" id="IPR042197">
    <property type="entry name" value="Apaf_helical"/>
</dbReference>
<keyword evidence="6" id="KW-1185">Reference proteome</keyword>
<evidence type="ECO:0000256" key="1">
    <source>
        <dbReference type="ARBA" id="ARBA00022737"/>
    </source>
</evidence>
<reference evidence="5" key="2">
    <citation type="journal article" date="2022" name="Hortic Res">
        <title>The genome of Dioscorea zingiberensis sheds light on the biosynthesis, origin and evolution of the medicinally important diosgenin saponins.</title>
        <authorList>
            <person name="Li Y."/>
            <person name="Tan C."/>
            <person name="Li Z."/>
            <person name="Guo J."/>
            <person name="Li S."/>
            <person name="Chen X."/>
            <person name="Wang C."/>
            <person name="Dai X."/>
            <person name="Yang H."/>
            <person name="Song W."/>
            <person name="Hou L."/>
            <person name="Xu J."/>
            <person name="Tong Z."/>
            <person name="Xu A."/>
            <person name="Yuan X."/>
            <person name="Wang W."/>
            <person name="Yang Q."/>
            <person name="Chen L."/>
            <person name="Sun Z."/>
            <person name="Wang K."/>
            <person name="Pan B."/>
            <person name="Chen J."/>
            <person name="Bao Y."/>
            <person name="Liu F."/>
            <person name="Qi X."/>
            <person name="Gang D.R."/>
            <person name="Wen J."/>
            <person name="Li J."/>
        </authorList>
    </citation>
    <scope>NUCLEOTIDE SEQUENCE</scope>
    <source>
        <strain evidence="5">Dzin_1.0</strain>
    </source>
</reference>
<dbReference type="OrthoDB" id="1867717at2759"/>
<dbReference type="Pfam" id="PF23559">
    <property type="entry name" value="WHD_DRP"/>
    <property type="match status" value="1"/>
</dbReference>